<dbReference type="Proteomes" id="UP000249720">
    <property type="component" value="Unassembled WGS sequence"/>
</dbReference>
<accession>A0A2W7RGH0</accession>
<reference evidence="1 2" key="1">
    <citation type="submission" date="2018-06" db="EMBL/GenBank/DDBJ databases">
        <title>Genomic Encyclopedia of Archaeal and Bacterial Type Strains, Phase II (KMG-II): from individual species to whole genera.</title>
        <authorList>
            <person name="Goeker M."/>
        </authorList>
    </citation>
    <scope>NUCLEOTIDE SEQUENCE [LARGE SCALE GENOMIC DNA]</scope>
    <source>
        <strain evidence="1 2">DSM 23241</strain>
    </source>
</reference>
<organism evidence="1 2">
    <name type="scientific">Hydrotalea sandarakina</name>
    <dbReference type="NCBI Taxonomy" id="1004304"/>
    <lineage>
        <taxon>Bacteria</taxon>
        <taxon>Pseudomonadati</taxon>
        <taxon>Bacteroidota</taxon>
        <taxon>Chitinophagia</taxon>
        <taxon>Chitinophagales</taxon>
        <taxon>Chitinophagaceae</taxon>
        <taxon>Hydrotalea</taxon>
    </lineage>
</organism>
<dbReference type="EMBL" id="QKZV01000011">
    <property type="protein sequence ID" value="PZX60038.1"/>
    <property type="molecule type" value="Genomic_DNA"/>
</dbReference>
<sequence length="183" mass="21472">MRYIQKIKFLFIIALVFPISCISQIDSLHNLEIEQFLSKNLLHGEKIIQNFTKPGIITDSNKKYIRDTLFKPFMNINSIAAFPNFIKNVHMGIVIDSVKKFLNYKGKFLQTDIQSKYGIWSSSSYVVLKYKIRNVHFITESECVFDGKNWFYPGLSWIFHIPIFFNDKYCAIQISAVYNDEET</sequence>
<evidence type="ECO:0000313" key="2">
    <source>
        <dbReference type="Proteomes" id="UP000249720"/>
    </source>
</evidence>
<dbReference type="AlphaFoldDB" id="A0A2W7RGH0"/>
<evidence type="ECO:0000313" key="1">
    <source>
        <dbReference type="EMBL" id="PZX60038.1"/>
    </source>
</evidence>
<name>A0A2W7RGH0_9BACT</name>
<comment type="caution">
    <text evidence="1">The sequence shown here is derived from an EMBL/GenBank/DDBJ whole genome shotgun (WGS) entry which is preliminary data.</text>
</comment>
<gene>
    <name evidence="1" type="ORF">LX80_02604</name>
</gene>
<protein>
    <submittedName>
        <fullName evidence="1">Uncharacterized protein</fullName>
    </submittedName>
</protein>
<dbReference type="RefSeq" id="WP_146250526.1">
    <property type="nucleotide sequence ID" value="NZ_QKZV01000011.1"/>
</dbReference>
<proteinExistence type="predicted"/>
<keyword evidence="2" id="KW-1185">Reference proteome</keyword>